<name>A0A5E8HCP8_9LEPT</name>
<dbReference type="AlphaFoldDB" id="A0A5E8HCP8"/>
<dbReference type="EMBL" id="AOGX02000015">
    <property type="protein sequence ID" value="EOQ89065.1"/>
    <property type="molecule type" value="Genomic_DNA"/>
</dbReference>
<comment type="caution">
    <text evidence="1">The sequence shown here is derived from an EMBL/GenBank/DDBJ whole genome shotgun (WGS) entry which is preliminary data.</text>
</comment>
<protein>
    <submittedName>
        <fullName evidence="1">Uncharacterized protein</fullName>
    </submittedName>
</protein>
<proteinExistence type="predicted"/>
<gene>
    <name evidence="1" type="ORF">LEP1GSC202_0826</name>
</gene>
<evidence type="ECO:0000313" key="1">
    <source>
        <dbReference type="EMBL" id="EOQ89065.1"/>
    </source>
</evidence>
<evidence type="ECO:0000313" key="2">
    <source>
        <dbReference type="Proteomes" id="UP000013996"/>
    </source>
</evidence>
<accession>A0A5E8HCP8</accession>
<organism evidence="1 2">
    <name type="scientific">Leptospira yanagawae serovar Saopaulo str. Sao Paulo = ATCC 700523</name>
    <dbReference type="NCBI Taxonomy" id="1249483"/>
    <lineage>
        <taxon>Bacteria</taxon>
        <taxon>Pseudomonadati</taxon>
        <taxon>Spirochaetota</taxon>
        <taxon>Spirochaetia</taxon>
        <taxon>Leptospirales</taxon>
        <taxon>Leptospiraceae</taxon>
        <taxon>Leptospira</taxon>
    </lineage>
</organism>
<reference evidence="1 2" key="1">
    <citation type="submission" date="2013-04" db="EMBL/GenBank/DDBJ databases">
        <authorList>
            <person name="Harkins D.M."/>
            <person name="Durkin A.S."/>
            <person name="Brinkac L.M."/>
            <person name="Haft D.H."/>
            <person name="Selengut J.D."/>
            <person name="Sanka R."/>
            <person name="DePew J."/>
            <person name="Purushe J."/>
            <person name="Hartskeerl R.A."/>
            <person name="Ahmed A."/>
            <person name="van der Linden H."/>
            <person name="Goris M.G.A."/>
            <person name="Vinetz J.M."/>
            <person name="Sutton G.G."/>
            <person name="Nierman W.C."/>
            <person name="Fouts D.E."/>
        </authorList>
    </citation>
    <scope>NUCLEOTIDE SEQUENCE [LARGE SCALE GENOMIC DNA]</scope>
    <source>
        <strain evidence="1 2">Sao Paulo</strain>
    </source>
</reference>
<sequence length="39" mass="4644">MMNTKNYYPKMVFETILLRDSMDELSGFLSPYLMHSIAR</sequence>
<dbReference type="Proteomes" id="UP000013996">
    <property type="component" value="Unassembled WGS sequence"/>
</dbReference>